<sequence>MDTRDEEDLTIQIPPHDGSQTERSRVTAPSVQPFLSSMGILVGEETQIVDKEANEVAILRRKLEEEVENMSMTLNGRVGDYSQAKSKATNIENKSALYDSKLEEELADRGVYNHMIQRLTHEALIAKKATLEKEKQLQALEHELASSMAALLTARQEKSSAENAYKKTYEEWWERKQENVRALDDMQQAVEQTKLKHDILEQREISRKKHVQEALGEMKIKESKRLRHESSAQMTHFSEIQDELSDTDWKLIAVETEFKKIVEAAGTNNVDKIISKFVGRDETFRALKEEHTLVDARMRKLREKHKQLNETLGNLRGSAVNSRTIYQEMDQTSERLKDIEKDAAVLSEKFNRSNVMMDAFRACMLKCLNKLSTVHGSLDYDDHHELSRAMETPTAELLHMVEQKLNRVLDVINREKAERELHRTEASLGAGSAHPSEQSDKNAHGIRAPAPHETEEHFILRMSSANTSTANVRVRPKSRVQGSRPSVIPDSYEHKPSPIRPAHHAMGAGDPSNNNGASSGIGVSGGSGDDDRHGEAVAATFIDEDTVVDRHMRKKLVGLIVNRGKRGKKPPHQQH</sequence>
<dbReference type="GO" id="GO:0036064">
    <property type="term" value="C:ciliary basal body"/>
    <property type="evidence" value="ECO:0007669"/>
    <property type="project" value="TreeGrafter"/>
</dbReference>
<feature type="region of interest" description="Disordered" evidence="2">
    <location>
        <begin position="420"/>
        <end position="447"/>
    </location>
</feature>
<keyword evidence="4" id="KW-1185">Reference proteome</keyword>
<dbReference type="VEuPathDB" id="FungiDB:PYU1_G006791"/>
<dbReference type="PANTHER" id="PTHR46518:SF1">
    <property type="entry name" value="OUTER DYNEIN ARM-DOCKING COMPLEX SUBUNIT 3"/>
    <property type="match status" value="1"/>
</dbReference>
<name>K3WPB3_GLOUD</name>
<dbReference type="InParanoid" id="K3WPB3"/>
<reference evidence="4" key="2">
    <citation type="submission" date="2010-04" db="EMBL/GenBank/DDBJ databases">
        <authorList>
            <person name="Buell R."/>
            <person name="Hamilton J."/>
            <person name="Hostetler J."/>
        </authorList>
    </citation>
    <scope>NUCLEOTIDE SEQUENCE [LARGE SCALE GENOMIC DNA]</scope>
    <source>
        <strain evidence="4">DAOM:BR144</strain>
    </source>
</reference>
<keyword evidence="1" id="KW-0175">Coiled coil</keyword>
<evidence type="ECO:0000256" key="1">
    <source>
        <dbReference type="SAM" id="Coils"/>
    </source>
</evidence>
<accession>K3WPB3</accession>
<dbReference type="eggNOG" id="ENOG502QV5N">
    <property type="taxonomic scope" value="Eukaryota"/>
</dbReference>
<evidence type="ECO:0000313" key="3">
    <source>
        <dbReference type="EnsemblProtists" id="PYU1_T006805"/>
    </source>
</evidence>
<reference evidence="3" key="3">
    <citation type="submission" date="2015-02" db="UniProtKB">
        <authorList>
            <consortium name="EnsemblProtists"/>
        </authorList>
    </citation>
    <scope>IDENTIFICATION</scope>
    <source>
        <strain evidence="3">DAOM BR144</strain>
    </source>
</reference>
<dbReference type="GO" id="GO:0036158">
    <property type="term" value="P:outer dynein arm assembly"/>
    <property type="evidence" value="ECO:0007669"/>
    <property type="project" value="InterPro"/>
</dbReference>
<proteinExistence type="predicted"/>
<dbReference type="EMBL" id="GL376635">
    <property type="status" value="NOT_ANNOTATED_CDS"/>
    <property type="molecule type" value="Genomic_DNA"/>
</dbReference>
<dbReference type="AlphaFoldDB" id="K3WPB3"/>
<dbReference type="GO" id="GO:0097542">
    <property type="term" value="C:ciliary tip"/>
    <property type="evidence" value="ECO:0007669"/>
    <property type="project" value="TreeGrafter"/>
</dbReference>
<feature type="region of interest" description="Disordered" evidence="2">
    <location>
        <begin position="467"/>
        <end position="532"/>
    </location>
</feature>
<feature type="coiled-coil region" evidence="1">
    <location>
        <begin position="298"/>
        <end position="349"/>
    </location>
</feature>
<feature type="region of interest" description="Disordered" evidence="2">
    <location>
        <begin position="1"/>
        <end position="25"/>
    </location>
</feature>
<dbReference type="GO" id="GO:0003341">
    <property type="term" value="P:cilium movement"/>
    <property type="evidence" value="ECO:0007669"/>
    <property type="project" value="InterPro"/>
</dbReference>
<dbReference type="OMA" id="TYHNDEF"/>
<dbReference type="InterPro" id="IPR033192">
    <property type="entry name" value="ODAD3"/>
</dbReference>
<evidence type="ECO:0000313" key="4">
    <source>
        <dbReference type="Proteomes" id="UP000019132"/>
    </source>
</evidence>
<feature type="compositionally biased region" description="Low complexity" evidence="2">
    <location>
        <begin position="512"/>
        <end position="521"/>
    </location>
</feature>
<evidence type="ECO:0000256" key="2">
    <source>
        <dbReference type="SAM" id="MobiDB-lite"/>
    </source>
</evidence>
<organism evidence="3 4">
    <name type="scientific">Globisporangium ultimum (strain ATCC 200006 / CBS 805.95 / DAOM BR144)</name>
    <name type="common">Pythium ultimum</name>
    <dbReference type="NCBI Taxonomy" id="431595"/>
    <lineage>
        <taxon>Eukaryota</taxon>
        <taxon>Sar</taxon>
        <taxon>Stramenopiles</taxon>
        <taxon>Oomycota</taxon>
        <taxon>Peronosporomycetes</taxon>
        <taxon>Pythiales</taxon>
        <taxon>Pythiaceae</taxon>
        <taxon>Globisporangium</taxon>
    </lineage>
</organism>
<dbReference type="GO" id="GO:0035253">
    <property type="term" value="C:ciliary rootlet"/>
    <property type="evidence" value="ECO:0007669"/>
    <property type="project" value="TreeGrafter"/>
</dbReference>
<reference evidence="4" key="1">
    <citation type="journal article" date="2010" name="Genome Biol.">
        <title>Genome sequence of the necrotrophic plant pathogen Pythium ultimum reveals original pathogenicity mechanisms and effector repertoire.</title>
        <authorList>
            <person name="Levesque C.A."/>
            <person name="Brouwer H."/>
            <person name="Cano L."/>
            <person name="Hamilton J.P."/>
            <person name="Holt C."/>
            <person name="Huitema E."/>
            <person name="Raffaele S."/>
            <person name="Robideau G.P."/>
            <person name="Thines M."/>
            <person name="Win J."/>
            <person name="Zerillo M.M."/>
            <person name="Beakes G.W."/>
            <person name="Boore J.L."/>
            <person name="Busam D."/>
            <person name="Dumas B."/>
            <person name="Ferriera S."/>
            <person name="Fuerstenberg S.I."/>
            <person name="Gachon C.M."/>
            <person name="Gaulin E."/>
            <person name="Govers F."/>
            <person name="Grenville-Briggs L."/>
            <person name="Horner N."/>
            <person name="Hostetler J."/>
            <person name="Jiang R.H."/>
            <person name="Johnson J."/>
            <person name="Krajaejun T."/>
            <person name="Lin H."/>
            <person name="Meijer H.J."/>
            <person name="Moore B."/>
            <person name="Morris P."/>
            <person name="Phuntmart V."/>
            <person name="Puiu D."/>
            <person name="Shetty J."/>
            <person name="Stajich J.E."/>
            <person name="Tripathy S."/>
            <person name="Wawra S."/>
            <person name="van West P."/>
            <person name="Whitty B.R."/>
            <person name="Coutinho P.M."/>
            <person name="Henrissat B."/>
            <person name="Martin F."/>
            <person name="Thomas P.D."/>
            <person name="Tyler B.M."/>
            <person name="De Vries R.P."/>
            <person name="Kamoun S."/>
            <person name="Yandell M."/>
            <person name="Tisserat N."/>
            <person name="Buell C.R."/>
        </authorList>
    </citation>
    <scope>NUCLEOTIDE SEQUENCE</scope>
    <source>
        <strain evidence="4">DAOM:BR144</strain>
    </source>
</reference>
<dbReference type="PANTHER" id="PTHR46518">
    <property type="entry name" value="COILED-COIL DOMAIN-CONTAINING PROTEIN 151"/>
    <property type="match status" value="1"/>
</dbReference>
<protein>
    <submittedName>
        <fullName evidence="3">Uncharacterized protein</fullName>
    </submittedName>
</protein>
<dbReference type="EnsemblProtists" id="PYU1_T006805">
    <property type="protein sequence ID" value="PYU1_T006805"/>
    <property type="gene ID" value="PYU1_G006791"/>
</dbReference>
<dbReference type="Proteomes" id="UP000019132">
    <property type="component" value="Unassembled WGS sequence"/>
</dbReference>
<dbReference type="HOGENOM" id="CLU_486274_0_0_1"/>